<evidence type="ECO:0000256" key="3">
    <source>
        <dbReference type="ARBA" id="ARBA00014185"/>
    </source>
</evidence>
<evidence type="ECO:0000256" key="4">
    <source>
        <dbReference type="ARBA" id="ARBA00022679"/>
    </source>
</evidence>
<proteinExistence type="inferred from homology"/>
<dbReference type="Gene3D" id="3.40.50.170">
    <property type="entry name" value="Formyl transferase, N-terminal domain"/>
    <property type="match status" value="1"/>
</dbReference>
<protein>
    <recommendedName>
        <fullName evidence="3">Methionyl-tRNA formyltransferase, mitochondrial</fullName>
        <ecNumber evidence="2">2.1.2.9</ecNumber>
    </recommendedName>
</protein>
<dbReference type="InterPro" id="IPR041711">
    <property type="entry name" value="Met-tRNA-FMT_N"/>
</dbReference>
<dbReference type="InterPro" id="IPR011034">
    <property type="entry name" value="Formyl_transferase-like_C_sf"/>
</dbReference>
<dbReference type="InterPro" id="IPR044135">
    <property type="entry name" value="Met-tRNA-FMT_C"/>
</dbReference>
<feature type="domain" description="Formyl transferase N-terminal" evidence="6">
    <location>
        <begin position="104"/>
        <end position="284"/>
    </location>
</feature>
<evidence type="ECO:0000313" key="9">
    <source>
        <dbReference type="Proteomes" id="UP000002630"/>
    </source>
</evidence>
<dbReference type="EC" id="2.1.2.9" evidence="2"/>
<dbReference type="PANTHER" id="PTHR11138:SF5">
    <property type="entry name" value="METHIONYL-TRNA FORMYLTRANSFERASE, MITOCHONDRIAL"/>
    <property type="match status" value="1"/>
</dbReference>
<dbReference type="HAMAP" id="MF_00182">
    <property type="entry name" value="Formyl_trans"/>
    <property type="match status" value="1"/>
</dbReference>
<dbReference type="InterPro" id="IPR005793">
    <property type="entry name" value="Formyl_trans_C"/>
</dbReference>
<dbReference type="GO" id="GO:0005739">
    <property type="term" value="C:mitochondrion"/>
    <property type="evidence" value="ECO:0007669"/>
    <property type="project" value="TreeGrafter"/>
</dbReference>
<dbReference type="GO" id="GO:0004479">
    <property type="term" value="F:methionyl-tRNA formyltransferase activity"/>
    <property type="evidence" value="ECO:0007669"/>
    <property type="project" value="UniProtKB-EC"/>
</dbReference>
<dbReference type="InterPro" id="IPR037022">
    <property type="entry name" value="Formyl_trans_C_sf"/>
</dbReference>
<feature type="domain" description="Formyl transferase C-terminal" evidence="7">
    <location>
        <begin position="312"/>
        <end position="432"/>
    </location>
</feature>
<dbReference type="AlphaFoldDB" id="D8LKZ7"/>
<comment type="similarity">
    <text evidence="1">Belongs to the Fmt family.</text>
</comment>
<dbReference type="Pfam" id="PF02911">
    <property type="entry name" value="Formyl_trans_C"/>
    <property type="match status" value="1"/>
</dbReference>
<dbReference type="Gene3D" id="3.10.25.10">
    <property type="entry name" value="Formyl transferase, C-terminal domain"/>
    <property type="match status" value="1"/>
</dbReference>
<dbReference type="SUPFAM" id="SSF50486">
    <property type="entry name" value="FMT C-terminal domain-like"/>
    <property type="match status" value="1"/>
</dbReference>
<name>D8LKZ7_ECTSI</name>
<dbReference type="FunCoup" id="D8LKZ7">
    <property type="interactions" value="36"/>
</dbReference>
<dbReference type="PANTHER" id="PTHR11138">
    <property type="entry name" value="METHIONYL-TRNA FORMYLTRANSFERASE"/>
    <property type="match status" value="1"/>
</dbReference>
<reference evidence="8 9" key="1">
    <citation type="journal article" date="2010" name="Nature">
        <title>The Ectocarpus genome and the independent evolution of multicellularity in brown algae.</title>
        <authorList>
            <person name="Cock J.M."/>
            <person name="Sterck L."/>
            <person name="Rouze P."/>
            <person name="Scornet D."/>
            <person name="Allen A.E."/>
            <person name="Amoutzias G."/>
            <person name="Anthouard V."/>
            <person name="Artiguenave F."/>
            <person name="Aury J.M."/>
            <person name="Badger J.H."/>
            <person name="Beszteri B."/>
            <person name="Billiau K."/>
            <person name="Bonnet E."/>
            <person name="Bothwell J.H."/>
            <person name="Bowler C."/>
            <person name="Boyen C."/>
            <person name="Brownlee C."/>
            <person name="Carrano C.J."/>
            <person name="Charrier B."/>
            <person name="Cho G.Y."/>
            <person name="Coelho S.M."/>
            <person name="Collen J."/>
            <person name="Corre E."/>
            <person name="Da Silva C."/>
            <person name="Delage L."/>
            <person name="Delaroque N."/>
            <person name="Dittami S.M."/>
            <person name="Doulbeau S."/>
            <person name="Elias M."/>
            <person name="Farnham G."/>
            <person name="Gachon C.M."/>
            <person name="Gschloessl B."/>
            <person name="Heesch S."/>
            <person name="Jabbari K."/>
            <person name="Jubin C."/>
            <person name="Kawai H."/>
            <person name="Kimura K."/>
            <person name="Kloareg B."/>
            <person name="Kupper F.C."/>
            <person name="Lang D."/>
            <person name="Le Bail A."/>
            <person name="Leblanc C."/>
            <person name="Lerouge P."/>
            <person name="Lohr M."/>
            <person name="Lopez P.J."/>
            <person name="Martens C."/>
            <person name="Maumus F."/>
            <person name="Michel G."/>
            <person name="Miranda-Saavedra D."/>
            <person name="Morales J."/>
            <person name="Moreau H."/>
            <person name="Motomura T."/>
            <person name="Nagasato C."/>
            <person name="Napoli C.A."/>
            <person name="Nelson D.R."/>
            <person name="Nyvall-Collen P."/>
            <person name="Peters A.F."/>
            <person name="Pommier C."/>
            <person name="Potin P."/>
            <person name="Poulain J."/>
            <person name="Quesneville H."/>
            <person name="Read B."/>
            <person name="Rensing S.A."/>
            <person name="Ritter A."/>
            <person name="Rousvoal S."/>
            <person name="Samanta M."/>
            <person name="Samson G."/>
            <person name="Schroeder D.C."/>
            <person name="Segurens B."/>
            <person name="Strittmatter M."/>
            <person name="Tonon T."/>
            <person name="Tregear J.W."/>
            <person name="Valentin K."/>
            <person name="von Dassow P."/>
            <person name="Yamagishi T."/>
            <person name="Van de Peer Y."/>
            <person name="Wincker P."/>
        </authorList>
    </citation>
    <scope>NUCLEOTIDE SEQUENCE [LARGE SCALE GENOMIC DNA]</scope>
    <source>
        <strain evidence="9">Ec32 / CCAP1310/4</strain>
    </source>
</reference>
<dbReference type="Proteomes" id="UP000002630">
    <property type="component" value="Unassembled WGS sequence"/>
</dbReference>
<evidence type="ECO:0000256" key="2">
    <source>
        <dbReference type="ARBA" id="ARBA00012261"/>
    </source>
</evidence>
<sequence length="451" mass="47988">MPPMHMMKVSVQQRGVLASCTHLPAACCLHMGCKRPLGAITGIYALGMRCSLAFVPSTAPHALRLASNGLHRARGAVVPTSTRRSLGSAKTTTSMDTANVERKKVVFLGTPEIAASSLGLLLEASRQGKGGGFDVVRAVSNPPARTGRKKVLQPSAVQALADSEGITVMTPGTARDEEFLAGLEELQPDLCITAAYGQFLPRRFLDIPKFGTLNVHPSLLPLYRGASPVQRCLEAGDTETGVTVAFTVLKMDAGPVVRQTVRELDGSEKAPELLQELFLEGTKQLIECLPGVWDNTVEKSPQDDAAAVKAAKISVDEARCCFKTTSATTIHNKVRAFAGWPGTWAMFSWGKEGTDSEARKVKLITTAVADPAAAGDDADGGTIEETAVAERQVVMKGDALELTCSDGSVLRVLELQPLNKKVMSAKAFANGLRGDEMRWVELEPLADAVPA</sequence>
<dbReference type="InterPro" id="IPR005794">
    <property type="entry name" value="Fmt"/>
</dbReference>
<dbReference type="InParanoid" id="D8LKZ7"/>
<evidence type="ECO:0000259" key="7">
    <source>
        <dbReference type="Pfam" id="PF02911"/>
    </source>
</evidence>
<dbReference type="Pfam" id="PF00551">
    <property type="entry name" value="Formyl_trans_N"/>
    <property type="match status" value="1"/>
</dbReference>
<dbReference type="InterPro" id="IPR002376">
    <property type="entry name" value="Formyl_transf_N"/>
</dbReference>
<keyword evidence="5" id="KW-0648">Protein biosynthesis</keyword>
<dbReference type="STRING" id="2880.D8LKZ7"/>
<organism evidence="8 9">
    <name type="scientific">Ectocarpus siliculosus</name>
    <name type="common">Brown alga</name>
    <name type="synonym">Conferva siliculosa</name>
    <dbReference type="NCBI Taxonomy" id="2880"/>
    <lineage>
        <taxon>Eukaryota</taxon>
        <taxon>Sar</taxon>
        <taxon>Stramenopiles</taxon>
        <taxon>Ochrophyta</taxon>
        <taxon>PX clade</taxon>
        <taxon>Phaeophyceae</taxon>
        <taxon>Ectocarpales</taxon>
        <taxon>Ectocarpaceae</taxon>
        <taxon>Ectocarpus</taxon>
    </lineage>
</organism>
<dbReference type="InterPro" id="IPR036477">
    <property type="entry name" value="Formyl_transf_N_sf"/>
</dbReference>
<dbReference type="CDD" id="cd08646">
    <property type="entry name" value="FMT_core_Met-tRNA-FMT_N"/>
    <property type="match status" value="1"/>
</dbReference>
<keyword evidence="4 8" id="KW-0808">Transferase</keyword>
<dbReference type="OrthoDB" id="10268103at2759"/>
<dbReference type="EMBL" id="FN649760">
    <property type="protein sequence ID" value="CBN80130.1"/>
    <property type="molecule type" value="Genomic_DNA"/>
</dbReference>
<dbReference type="CDD" id="cd08704">
    <property type="entry name" value="Met_tRNA_FMT_C"/>
    <property type="match status" value="1"/>
</dbReference>
<keyword evidence="9" id="KW-1185">Reference proteome</keyword>
<evidence type="ECO:0000259" key="6">
    <source>
        <dbReference type="Pfam" id="PF00551"/>
    </source>
</evidence>
<evidence type="ECO:0000313" key="8">
    <source>
        <dbReference type="EMBL" id="CBN80130.1"/>
    </source>
</evidence>
<evidence type="ECO:0000256" key="5">
    <source>
        <dbReference type="ARBA" id="ARBA00022917"/>
    </source>
</evidence>
<accession>D8LKZ7</accession>
<gene>
    <name evidence="8" type="primary">FMT</name>
    <name evidence="8" type="ORF">Esi_0031_0140</name>
</gene>
<dbReference type="SUPFAM" id="SSF53328">
    <property type="entry name" value="Formyltransferase"/>
    <property type="match status" value="1"/>
</dbReference>
<dbReference type="eggNOG" id="KOG3082">
    <property type="taxonomic scope" value="Eukaryota"/>
</dbReference>
<evidence type="ECO:0000256" key="1">
    <source>
        <dbReference type="ARBA" id="ARBA00010699"/>
    </source>
</evidence>